<dbReference type="SUPFAM" id="SSF109604">
    <property type="entry name" value="HD-domain/PDEase-like"/>
    <property type="match status" value="1"/>
</dbReference>
<protein>
    <submittedName>
        <fullName evidence="5">Putative hydrolases of HD superfamily</fullName>
    </submittedName>
</protein>
<dbReference type="PANTHER" id="PTHR11845">
    <property type="entry name" value="5'-DEOXYNUCLEOTIDASE HDDC2"/>
    <property type="match status" value="1"/>
</dbReference>
<dbReference type="Gene3D" id="1.10.3210.10">
    <property type="entry name" value="Hypothetical protein af1432"/>
    <property type="match status" value="1"/>
</dbReference>
<accession>A0A1N7JIZ7</accession>
<feature type="domain" description="HD" evidence="4">
    <location>
        <begin position="50"/>
        <end position="214"/>
    </location>
</feature>
<evidence type="ECO:0000313" key="6">
    <source>
        <dbReference type="Proteomes" id="UP000186098"/>
    </source>
</evidence>
<evidence type="ECO:0000256" key="3">
    <source>
        <dbReference type="SAM" id="MobiDB-lite"/>
    </source>
</evidence>
<reference evidence="6" key="1">
    <citation type="submission" date="2017-01" db="EMBL/GenBank/DDBJ databases">
        <authorList>
            <person name="Varghese N."/>
            <person name="Submissions S."/>
        </authorList>
    </citation>
    <scope>NUCLEOTIDE SEQUENCE [LARGE SCALE GENOMIC DNA]</scope>
    <source>
        <strain evidence="6">DSM 18714</strain>
    </source>
</reference>
<evidence type="ECO:0000256" key="1">
    <source>
        <dbReference type="ARBA" id="ARBA00022723"/>
    </source>
</evidence>
<feature type="compositionally biased region" description="Low complexity" evidence="3">
    <location>
        <begin position="10"/>
        <end position="27"/>
    </location>
</feature>
<keyword evidence="1" id="KW-0479">Metal-binding</keyword>
<dbReference type="EMBL" id="FTOM01000001">
    <property type="protein sequence ID" value="SIS49226.1"/>
    <property type="molecule type" value="Genomic_DNA"/>
</dbReference>
<dbReference type="InterPro" id="IPR039356">
    <property type="entry name" value="YfbR/HDDC2"/>
</dbReference>
<proteinExistence type="predicted"/>
<dbReference type="GO" id="GO:0046872">
    <property type="term" value="F:metal ion binding"/>
    <property type="evidence" value="ECO:0007669"/>
    <property type="project" value="UniProtKB-KW"/>
</dbReference>
<dbReference type="PANTHER" id="PTHR11845:SF13">
    <property type="entry name" value="5'-DEOXYNUCLEOTIDASE HDDC2"/>
    <property type="match status" value="1"/>
</dbReference>
<feature type="region of interest" description="Disordered" evidence="3">
    <location>
        <begin position="1"/>
        <end position="37"/>
    </location>
</feature>
<dbReference type="AlphaFoldDB" id="A0A1N7JIZ7"/>
<dbReference type="STRING" id="407234.SAMN05421795_10124"/>
<gene>
    <name evidence="5" type="ORF">SAMN05421795_10124</name>
</gene>
<dbReference type="Pfam" id="PF13023">
    <property type="entry name" value="HD_3"/>
    <property type="match status" value="1"/>
</dbReference>
<dbReference type="GO" id="GO:0002953">
    <property type="term" value="F:5'-deoxynucleotidase activity"/>
    <property type="evidence" value="ECO:0007669"/>
    <property type="project" value="InterPro"/>
</dbReference>
<keyword evidence="6" id="KW-1185">Reference proteome</keyword>
<dbReference type="InterPro" id="IPR006674">
    <property type="entry name" value="HD_domain"/>
</dbReference>
<evidence type="ECO:0000256" key="2">
    <source>
        <dbReference type="ARBA" id="ARBA00022801"/>
    </source>
</evidence>
<evidence type="ECO:0000259" key="4">
    <source>
        <dbReference type="Pfam" id="PF13023"/>
    </source>
</evidence>
<name>A0A1N7JIZ7_9RHOB</name>
<dbReference type="Proteomes" id="UP000186098">
    <property type="component" value="Unassembled WGS sequence"/>
</dbReference>
<sequence length="229" mass="24711">MSGPDPEPTPTATTTGGAAALAQATPGFPAPDPHTPQDALSARMAFLAEADRLKTVLRASLLSDGSRRENSGEHSWHVALYALVLADHAGPEVDIDRVIRMLLIHDLVEIDAGDHPIHGHNHDAAAQELAERAAATRLFGMLPPAQGAALRALWDEFEAAETPSAQFAKSLDRVQPVVQNLVVDGGPWERFGVTWDKLAQRVGRPIARGAPALWDWVAPRVRAWFDRNG</sequence>
<evidence type="ECO:0000313" key="5">
    <source>
        <dbReference type="EMBL" id="SIS49226.1"/>
    </source>
</evidence>
<keyword evidence="2 5" id="KW-0378">Hydrolase</keyword>
<organism evidence="5 6">
    <name type="scientific">Phaeovulum vinaykumarii</name>
    <dbReference type="NCBI Taxonomy" id="407234"/>
    <lineage>
        <taxon>Bacteria</taxon>
        <taxon>Pseudomonadati</taxon>
        <taxon>Pseudomonadota</taxon>
        <taxon>Alphaproteobacteria</taxon>
        <taxon>Rhodobacterales</taxon>
        <taxon>Paracoccaceae</taxon>
        <taxon>Phaeovulum</taxon>
    </lineage>
</organism>
<dbReference type="GO" id="GO:0005737">
    <property type="term" value="C:cytoplasm"/>
    <property type="evidence" value="ECO:0007669"/>
    <property type="project" value="TreeGrafter"/>
</dbReference>